<evidence type="ECO:0000313" key="2">
    <source>
        <dbReference type="EMBL" id="EOT26342.1"/>
    </source>
</evidence>
<dbReference type="eggNOG" id="ENOG5033233">
    <property type="taxonomic scope" value="Bacteria"/>
</dbReference>
<gene>
    <name evidence="2" type="ORF">OMQ_02117</name>
</gene>
<dbReference type="InterPro" id="IPR027598">
    <property type="entry name" value="Amphi-Trp_dom"/>
</dbReference>
<sequence length="91" mass="10538">MREPKPLTEVLVDYEEKQSLVAFATTLETLAKKLKEQGSFQFVQGTETIPVIPSEQLKVEYKYTKKADKHSFEIEFDWIEGQKIISPMSIE</sequence>
<dbReference type="OrthoDB" id="2942826at2"/>
<dbReference type="Pfam" id="PF20068">
    <property type="entry name" value="Amphi-Trp"/>
    <property type="match status" value="1"/>
</dbReference>
<name>S0J291_9ENTE</name>
<keyword evidence="3" id="KW-1185">Reference proteome</keyword>
<dbReference type="AlphaFoldDB" id="S0J291"/>
<proteinExistence type="predicted"/>
<dbReference type="HOGENOM" id="CLU_160437_2_0_9"/>
<dbReference type="NCBIfam" id="TIGR04354">
    <property type="entry name" value="amphi-Trp"/>
    <property type="match status" value="1"/>
</dbReference>
<reference evidence="2 3" key="1">
    <citation type="submission" date="2013-03" db="EMBL/GenBank/DDBJ databases">
        <title>The Genome Sequence of Enterococcus saccharolyticus ATCC_43076 (Illumina only assembly).</title>
        <authorList>
            <consortium name="The Broad Institute Genomics Platform"/>
            <consortium name="The Broad Institute Genome Sequencing Center for Infectious Disease"/>
            <person name="Earl A."/>
            <person name="Russ C."/>
            <person name="Gilmore M."/>
            <person name="Surin D."/>
            <person name="Walker B."/>
            <person name="Young S."/>
            <person name="Zeng Q."/>
            <person name="Gargeya S."/>
            <person name="Fitzgerald M."/>
            <person name="Haas B."/>
            <person name="Abouelleil A."/>
            <person name="Allen A.W."/>
            <person name="Alvarado L."/>
            <person name="Arachchi H.M."/>
            <person name="Berlin A.M."/>
            <person name="Chapman S.B."/>
            <person name="Gainer-Dewar J."/>
            <person name="Goldberg J."/>
            <person name="Griggs A."/>
            <person name="Gujja S."/>
            <person name="Hansen M."/>
            <person name="Howarth C."/>
            <person name="Imamovic A."/>
            <person name="Ireland A."/>
            <person name="Larimer J."/>
            <person name="McCowan C."/>
            <person name="Murphy C."/>
            <person name="Pearson M."/>
            <person name="Poon T.W."/>
            <person name="Priest M."/>
            <person name="Roberts A."/>
            <person name="Saif S."/>
            <person name="Shea T."/>
            <person name="Sisk P."/>
            <person name="Sykes S."/>
            <person name="Wortman J."/>
            <person name="Nusbaum C."/>
            <person name="Birren B."/>
        </authorList>
    </citation>
    <scope>NUCLEOTIDE SEQUENCE [LARGE SCALE GENOMIC DNA]</scope>
    <source>
        <strain evidence="2 3">ATCC 43076</strain>
    </source>
</reference>
<dbReference type="PATRIC" id="fig|1139996.3.peg.2082"/>
<evidence type="ECO:0000259" key="1">
    <source>
        <dbReference type="Pfam" id="PF20068"/>
    </source>
</evidence>
<comment type="caution">
    <text evidence="2">The sequence shown here is derived from an EMBL/GenBank/DDBJ whole genome shotgun (WGS) entry which is preliminary data.</text>
</comment>
<feature type="domain" description="Amphi-Trp" evidence="1">
    <location>
        <begin position="9"/>
        <end position="83"/>
    </location>
</feature>
<dbReference type="Proteomes" id="UP000014136">
    <property type="component" value="Unassembled WGS sequence"/>
</dbReference>
<accession>S0J291</accession>
<protein>
    <recommendedName>
        <fullName evidence="1">Amphi-Trp domain-containing protein</fullName>
    </recommendedName>
</protein>
<dbReference type="RefSeq" id="WP_016175878.1">
    <property type="nucleotide sequence ID" value="NZ_KE136390.1"/>
</dbReference>
<organism evidence="2 3">
    <name type="scientific">Enterococcus saccharolyticus subsp. saccharolyticus ATCC 43076</name>
    <dbReference type="NCBI Taxonomy" id="1139996"/>
    <lineage>
        <taxon>Bacteria</taxon>
        <taxon>Bacillati</taxon>
        <taxon>Bacillota</taxon>
        <taxon>Bacilli</taxon>
        <taxon>Lactobacillales</taxon>
        <taxon>Enterococcaceae</taxon>
        <taxon>Enterococcus</taxon>
    </lineage>
</organism>
<dbReference type="EMBL" id="AHYT01000010">
    <property type="protein sequence ID" value="EOT26342.1"/>
    <property type="molecule type" value="Genomic_DNA"/>
</dbReference>
<evidence type="ECO:0000313" key="3">
    <source>
        <dbReference type="Proteomes" id="UP000014136"/>
    </source>
</evidence>